<dbReference type="EMBL" id="JBEPMA010000007">
    <property type="protein sequence ID" value="MET3617709.1"/>
    <property type="molecule type" value="Genomic_DNA"/>
</dbReference>
<protein>
    <recommendedName>
        <fullName evidence="2">Probable nitronate monooxygenase</fullName>
    </recommendedName>
</protein>
<organism evidence="6 7">
    <name type="scientific">Peptoniphilus olsenii</name>
    <dbReference type="NCBI Taxonomy" id="411570"/>
    <lineage>
        <taxon>Bacteria</taxon>
        <taxon>Bacillati</taxon>
        <taxon>Bacillota</taxon>
        <taxon>Tissierellia</taxon>
        <taxon>Tissierellales</taxon>
        <taxon>Peptoniphilaceae</taxon>
        <taxon>Peptoniphilus</taxon>
    </lineage>
</organism>
<dbReference type="GO" id="GO:0004318">
    <property type="term" value="F:enoyl-[acyl-carrier-protein] reductase (NADH) activity"/>
    <property type="evidence" value="ECO:0007669"/>
    <property type="project" value="UniProtKB-EC"/>
</dbReference>
<dbReference type="InterPro" id="IPR013785">
    <property type="entry name" value="Aldolase_TIM"/>
</dbReference>
<dbReference type="Gene3D" id="3.20.20.70">
    <property type="entry name" value="Aldolase class I"/>
    <property type="match status" value="1"/>
</dbReference>
<comment type="caution">
    <text evidence="6">The sequence shown here is derived from an EMBL/GenBank/DDBJ whole genome shotgun (WGS) entry which is preliminary data.</text>
</comment>
<dbReference type="SUPFAM" id="SSF51412">
    <property type="entry name" value="Inosine monophosphate dehydrogenase (IMPDH)"/>
    <property type="match status" value="1"/>
</dbReference>
<dbReference type="RefSeq" id="WP_354368403.1">
    <property type="nucleotide sequence ID" value="NZ_JBEPMA010000007.1"/>
</dbReference>
<evidence type="ECO:0000256" key="1">
    <source>
        <dbReference type="ARBA" id="ARBA00003535"/>
    </source>
</evidence>
<gene>
    <name evidence="6" type="ORF">ABID14_001343</name>
</gene>
<keyword evidence="7" id="KW-1185">Reference proteome</keyword>
<evidence type="ECO:0000256" key="2">
    <source>
        <dbReference type="ARBA" id="ARBA00013457"/>
    </source>
</evidence>
<dbReference type="CDD" id="cd04730">
    <property type="entry name" value="NPD_like"/>
    <property type="match status" value="1"/>
</dbReference>
<evidence type="ECO:0000256" key="3">
    <source>
        <dbReference type="ARBA" id="ARBA00022630"/>
    </source>
</evidence>
<evidence type="ECO:0000256" key="4">
    <source>
        <dbReference type="ARBA" id="ARBA00022643"/>
    </source>
</evidence>
<name>A0ABV2JD56_9FIRM</name>
<comment type="function">
    <text evidence="1">Nitronate monooxygenase that uses molecular oxygen to catalyze the oxidative denitrification of alkyl nitronates. Acts on propionate 3-nitronate (P3N), the presumed physiological substrate. Probably functions in the detoxification of P3N, a metabolic poison produced by plants and fungi as a defense mechanism.</text>
</comment>
<evidence type="ECO:0000256" key="5">
    <source>
        <dbReference type="ARBA" id="ARBA00023002"/>
    </source>
</evidence>
<reference evidence="6 7" key="1">
    <citation type="submission" date="2024-06" db="EMBL/GenBank/DDBJ databases">
        <title>Genomic Encyclopedia of Type Strains, Phase IV (KMG-IV): sequencing the most valuable type-strain genomes for metagenomic binning, comparative biology and taxonomic classification.</title>
        <authorList>
            <person name="Goeker M."/>
        </authorList>
    </citation>
    <scope>NUCLEOTIDE SEQUENCE [LARGE SCALE GENOMIC DNA]</scope>
    <source>
        <strain evidence="6 7">DSM 21460</strain>
    </source>
</reference>
<dbReference type="PANTHER" id="PTHR32332:SF20">
    <property type="entry name" value="2-NITROPROPANE DIOXYGENASE-LIKE PROTEIN"/>
    <property type="match status" value="1"/>
</dbReference>
<evidence type="ECO:0000313" key="6">
    <source>
        <dbReference type="EMBL" id="MET3617709.1"/>
    </source>
</evidence>
<dbReference type="PANTHER" id="PTHR32332">
    <property type="entry name" value="2-NITROPROPANE DIOXYGENASE"/>
    <property type="match status" value="1"/>
</dbReference>
<accession>A0ABV2JD56</accession>
<sequence length="311" mass="33577">MNIQEILNIKYPILQGAMANISTSKLASAVSNAGGLGMIATGGFSPKQVREEIRKMKELTDKPFGVNVVLIHEDVEELSKLVVDEGVKIVTCGAGNPASYLKFWKENGIKVIPIIANKKMALKVESLGADACVFEGAEAGGHIGKLNTFAALPEIVDSVNIPVVSAGGVYTPRHIFAAEILGASGVQMGTRFLVADETPVHENFKKALINATDRDTAVTGITGPHPIRCLNNKLSEKLLEIEISKSNLDEFEKYATGSSLKAVRDGDIDWGSIMVGQGLEYLNNIESVKDIIENLMTGYNELKDFWCRNGN</sequence>
<keyword evidence="4" id="KW-0288">FMN</keyword>
<keyword evidence="5 6" id="KW-0560">Oxidoreductase</keyword>
<dbReference type="InterPro" id="IPR004136">
    <property type="entry name" value="NMO"/>
</dbReference>
<keyword evidence="3" id="KW-0285">Flavoprotein</keyword>
<evidence type="ECO:0000313" key="7">
    <source>
        <dbReference type="Proteomes" id="UP001549162"/>
    </source>
</evidence>
<proteinExistence type="predicted"/>
<dbReference type="Pfam" id="PF03060">
    <property type="entry name" value="NMO"/>
    <property type="match status" value="2"/>
</dbReference>
<dbReference type="Proteomes" id="UP001549162">
    <property type="component" value="Unassembled WGS sequence"/>
</dbReference>